<accession>A0ACB8VFA4</accession>
<reference evidence="1" key="1">
    <citation type="submission" date="2022-04" db="EMBL/GenBank/DDBJ databases">
        <title>Jade perch genome.</title>
        <authorList>
            <person name="Chao B."/>
        </authorList>
    </citation>
    <scope>NUCLEOTIDE SEQUENCE</scope>
    <source>
        <strain evidence="1">CB-2022</strain>
    </source>
</reference>
<organism evidence="1 2">
    <name type="scientific">Scortum barcoo</name>
    <name type="common">barcoo grunter</name>
    <dbReference type="NCBI Taxonomy" id="214431"/>
    <lineage>
        <taxon>Eukaryota</taxon>
        <taxon>Metazoa</taxon>
        <taxon>Chordata</taxon>
        <taxon>Craniata</taxon>
        <taxon>Vertebrata</taxon>
        <taxon>Euteleostomi</taxon>
        <taxon>Actinopterygii</taxon>
        <taxon>Neopterygii</taxon>
        <taxon>Teleostei</taxon>
        <taxon>Neoteleostei</taxon>
        <taxon>Acanthomorphata</taxon>
        <taxon>Eupercaria</taxon>
        <taxon>Centrarchiformes</taxon>
        <taxon>Terapontoidei</taxon>
        <taxon>Terapontidae</taxon>
        <taxon>Scortum</taxon>
    </lineage>
</organism>
<keyword evidence="2" id="KW-1185">Reference proteome</keyword>
<protein>
    <submittedName>
        <fullName evidence="1">Uncharacterized protein</fullName>
    </submittedName>
</protein>
<comment type="caution">
    <text evidence="1">The sequence shown here is derived from an EMBL/GenBank/DDBJ whole genome shotgun (WGS) entry which is preliminary data.</text>
</comment>
<dbReference type="EMBL" id="CM041552">
    <property type="protein sequence ID" value="KAI3354060.1"/>
    <property type="molecule type" value="Genomic_DNA"/>
</dbReference>
<sequence>MPRMNTAVDMFIEVITWEIITHRQAIGRDMKTIPLVLCYTLPGKNLCTPECEDHQLVSAVGIFLETVALVITVSEIIIIIILKRGEVTTSANCQRDRPAATSDVSSECAKAVMEVKERRPYRSLTARQDTERRYTSSSADSEDGKPNPKSYSSSETLKAFDHDSRMAYGSRVKEMVHHEVDEFSRQGADFSLRNLGFGEALPSHVATYRTDLGMPHRDYSVSVGSDADTETDGIMSPEHAVRLWGRSNTKSGRSSCLSSRANSNLTLTDTEHENTENGPPLHCSSASSSPVEQLPYPPPSIAANESQGGLLGNCVAQPAQDSDSEDEFGPNSFLVKTGSGNLYAATATADDGAFQNHSRLRTPPLPLSHSHSPNHQHHAASINSLNRGNYTPRSNPSPAPTDSSVPPEGPASGQDSGSAQDNWLLNSNIPLETRNIAKQTFLETLQDNLIEMDILASARHDASYNDGHFLFKPGGTSPMYCTTSPGYPLTSSTVYSPPPRPLPRNTFSRPAFSLKKPYKHCNWKCAALSAILISVTLLFLLAYFIAMHLFGLNWHLQPMQRQMFQLSEDNTSGLPFPTDLSLPPLGNTGLEIPDRKGKDDSKLDSLFPDDSYIDMGEIDVGRKVAQQIPPGVFWRSQVFIDHPMYLKFNVSLSKDALVGIYGRRGLPPSHTQFDFVELLDGRRLLAQDIHGLEGPVAMQRSLVPITAHDTGFIQYMDSGIWHLAIYNDGKETETVSFLTTAIDSIDDCPSNCFGNGDCIAGTCHCFLGFKGPDCGRAACPVLCSGNGQYLKGRCMCHSGWKGSECDVPTNQCIDITCSSHGTCIVGTCICNPGYKGENCEEVDCLDPTCSGRGVCVQGECHCFVGWGGPGCESPRASCMDQCSGHGAFLADTGTCSCDPNWTGHDCSTEICAADCGGHGICVSGTCRCDDGWMGTGCDQRACHPRCNEHGTCKDGKCECSPGWNGEHCTIEGCPGLCNGNGRCTLGNNGWYCVCQLGWRGTGCDTSMETACSDVKDNDGDGLVDCMDPDCCLQATCHTTSLCVGSPDPLDIIQETQMSSAQSNLQTFYDRVHFLVGRDSTHIIPGANPFDGNHACVIRGQVVTSDGTPLVGVNISFINNPSYGYTITRQDGSFDLVTNGGIAVALHFERAPFITQEHTLWLPWGRFFVMDTIVMRHEENDIPSCDLSSFTRPSPVVSPAPLTAFAGSCSERRTVVPEIQSLQEEVPIPGTEMKLGYLSSRTPGYKSILRVTLTHFTIPFNLMKVHLMVAVEGRLFRKWFPAAPNLSYDFVWDKADVYSQKVYGLSEAFVSVGFEYESCPDLILWEKRTAVLQGYETTASKLGGWTIDKHHALNIQSGILHMGNGENVFISQQPPVIGSVMGNGRRRSISCPSCNGLADGNKLLAPVALACGSDGSLYVGDFNYVRRIFTTGNVTSVLELSNSPAHKYYLATSPVNSAVYLSDTSSRKVFKVKSLNVVKDVAKNLELVAGTGDQCLPYDDTRCGDGGKAAEATLTNPRGITVDKYGVIFFVDGTMIRRIDQNGIISTLLGFNDLTSARPLSCDAVMDISQVRLEWPTDLAVSPMDNSLYVLDNNVVLQISENHQVRIVAGRPMHCQVPGIDHFLMSKVAIHATLESANALAVSHNGILYIAESDEKKINRVRQVSTNGEISLVAGAPSGCDCKNDANCDCYSGDEGYAKDAKLNAPSSLAVCPDGELYIADLGNIRIRYVRKNKPYLNPLSMYEVSSPINDELYLFDSNGSHIFTQSLTTGDHLYNLTYTGAGDLSSITDKNKNTVIIRRDTTGMPLWLMVPDGQTFWFTIGTNSALKSVAAQGQELAVMTYHGSSGLLATKTNENGWTTFFEYDSYGRLTNVTYPTGRVSSYRTDADSSVRIQTEGSNKEDITVTTNLSASGTFYTLMQDQVRNSYFIGLDGSLRLVLANGMEVSLHTEPHLLAGTVNPTVSKRNVTLAIDNGLNLVEWRQRKEQARGQVTVYGRRLRVHNRNLLSLDFDRITRTEKVYDDHRKFTLRIHYDHAGRPTLWAPSSRLNGVNVTYSPGGHVAGIQRGTMSVRMEYDQNGRITSQIFADGKSWSYTYLEKSMVLLLYSQRQYIFEFDKNDRLSSVTMPNVARQTLETSRSIGYYRNTYRPPEGNASVLQDYSEEGQLLQTTYLGTGRRVIYKYGKLSKLLEILYDTTRIGFSYDEVAGMLKTVNLQSEGFTCTIRYRQIGPLIDRQIFRFSEEGMVNARFDYVYDNSFRVTSMQAVINETPLPIDLYRYDDVSGKTEQFGKFGVIYYDINQIITTAVMTHTKHFDAYGRVKEVQYEIFRSLMYWMMVQYDNMGRVVAKELKVGPYANTTRYTYEYDADGQLQVVSINDKPLWRYSYDLNGNLHLLSPGNSARLTPLRYDIRDRTASLAWEMSSTGWTKTVSSGSEEMITLSTTQQACWLKCTTNPTRVTHMYNHSSSEITSLYYDLQGHLFAMELSSGDEFYVACDNIGTPLAVFSGSGLMIKQVLHTAFGEVYLDTNPSLQLIIGYQGGLYEPLSRLVHMGRRDYDVLAGRWTTPDHEIWKRLNSNHIVPFNLYMFKNNNPLSNNEEIKCYMTDVNSWLVTFGFQLYNVIPGYRKPNTESMEPSYELVRTQIKTQEWDSTKSLLGVQCEVHRQLKAFVKLERFGQIYRAKSAGCPQTEDKKIFASVGSIFGKGVKFAIREGRISTDIISLANEDGRRMAAVLNEAFYLEDLHFTIVGMDTHYFVKLGSVEGDLALIGMTVGRRTLETGVNVTVSQVNTVLNGRTRRITDIQLQYGTLSLNTRYGSSVDEEKARVLELARQRVVAQAWARERQRLRDGEEGSRTWTEGEKQQLLGSGKVQGYDGYYVVSVDQYPELADSVNNIHFMRQSEMGRSNVRQPEVETPNSVFAGRPRPGAPELTGETRFVAMFPAAAKTLSAASTSAVCRGMLLSIRHYCKRTPTKLRVSEAVSGSALETNVKVQGWVRSIRSQKTNLFLHVNDGSSLQSLQIVAGSELNDPSLTFGSAVEVTGTLKKSLHPKQPFELEADQIHIVGDCNPVHFPFKIKERHGLEYIRQFPHLRCRTNAFSSLLRIRSEATSAIHSYFKENGFVQIHTPIITSNDCEGAGELFQIEPLGPGIEEEEHFFSVPAFLTVSGQLHLEVMSGAFSRVYTFGPTFRAENSQSRRHLAEFYMVEAEVSFTESLEDLTKVMEDMFRSATEHVLAHCAEDVDLFHKHVTPGHKDTVDAMLNKRFPMITYSEAIDILNRSSQKFAFPTDWGCDLQTEHEKYLVKHCGNLPVFVTDYPYDLKPFYARDNQDGPEHTAAAVDLLVPGVGELCGGSLREERLDLLRARLEEAEKKKTKKKKEKKNKTADTGQHERRRDHLPGLAEKVTAGEKAQEIPVGGGALLIEALEVGSVFEDGLSLYVEPAAVSAGQMKLCWDKAWKKRWFILRSGRMSGDPDVLEYYKNDHSKKPIRVIDLHFCEQVDAGLTFKRKEFQDSFVFDIKTSDRTFYLVAETEEDMNKWVRSICQLCGFNQSDDNHDGRLHHMPRSVGADVTGSMAPLTGERKSSAPIHSSQPVLFTFDVPVRHTHHSSLPNSAPQDYLLLHQCMSRKTESARSASFSQATRSNLFVGSDSAVQKLSHGFSHCLNGMGAQLHGFYSLPKPGKHQLPAHNDSPQEACYVLPRGYSSEAPARPTVVWVTPSWRARSSESSCAPPPRPPKPSQGSEGQWGSPQSIGSQNGEVSSAVSVIPRRNTLPAVENIRLHRGSSFETNSHHRPIHFNNSDQSVESVNDGLGSYLRTKAPLTRSDSGNSDDNYVPMNPGSSPLSAAQADSPKNIYIPMSPGPHHFDFPGFSATLPARKGSSASLCHRPSRLSDVTPPPINRNLKPNRKSKPTPLDLKNSGIIDELPFKSPVTMSWTRPMPAMNSMSSQHCRPISTQSITSTDSAESEENYVAMNPASTSPAVSGTSSPAPRKCGNVDYLALDFQPGSPSPHRKPSTSSVTSDEKVDYVQVDKEKTQALQSTMQEWTDVRQSTEPAKGVKS</sequence>
<evidence type="ECO:0000313" key="1">
    <source>
        <dbReference type="EMBL" id="KAI3354060.1"/>
    </source>
</evidence>
<dbReference type="Proteomes" id="UP000831701">
    <property type="component" value="Chromosome 22"/>
</dbReference>
<name>A0ACB8VFA4_9TELE</name>
<evidence type="ECO:0000313" key="2">
    <source>
        <dbReference type="Proteomes" id="UP000831701"/>
    </source>
</evidence>
<gene>
    <name evidence="1" type="ORF">L3Q82_018617</name>
</gene>
<proteinExistence type="predicted"/>